<dbReference type="Pfam" id="PF18186">
    <property type="entry name" value="SLATT_4"/>
    <property type="match status" value="1"/>
</dbReference>
<feature type="transmembrane region" description="Helical" evidence="1">
    <location>
        <begin position="70"/>
        <end position="88"/>
    </location>
</feature>
<organism evidence="3 4">
    <name type="scientific">Streptococcus equi subsp. equi</name>
    <dbReference type="NCBI Taxonomy" id="148942"/>
    <lineage>
        <taxon>Bacteria</taxon>
        <taxon>Bacillati</taxon>
        <taxon>Bacillota</taxon>
        <taxon>Bacilli</taxon>
        <taxon>Lactobacillales</taxon>
        <taxon>Streptococcaceae</taxon>
        <taxon>Streptococcus</taxon>
    </lineage>
</organism>
<sequence length="196" mass="22914">MERNSQYSQGYKLESQIREAYGRVVYTQTCHDKRINRLTKLNDEIKILQIVLSAITTSGFIATIFSEDKYTAICGAVFSLMLLILNTYTKNYNLIELSQEHKVASDLLWKIREEYVSLLTDFEILESNEIMKKRDELQERTSKVYSNSPRTDSKSYAAAQKSLKIEEEQTFSEQEIDIMLPNSIRRCNRKINEEDK</sequence>
<dbReference type="EMBL" id="UHFF01000002">
    <property type="protein sequence ID" value="SUN46389.1"/>
    <property type="molecule type" value="Genomic_DNA"/>
</dbReference>
<keyword evidence="1" id="KW-1133">Transmembrane helix</keyword>
<evidence type="ECO:0000313" key="3">
    <source>
        <dbReference type="EMBL" id="SUN46389.1"/>
    </source>
</evidence>
<dbReference type="RefSeq" id="WP_115250951.1">
    <property type="nucleotide sequence ID" value="NZ_UHFF01000002.1"/>
</dbReference>
<evidence type="ECO:0000259" key="2">
    <source>
        <dbReference type="Pfam" id="PF18186"/>
    </source>
</evidence>
<dbReference type="NCBIfam" id="NF033632">
    <property type="entry name" value="SLATT_4"/>
    <property type="match status" value="1"/>
</dbReference>
<keyword evidence="1" id="KW-0812">Transmembrane</keyword>
<feature type="transmembrane region" description="Helical" evidence="1">
    <location>
        <begin position="47"/>
        <end position="64"/>
    </location>
</feature>
<dbReference type="AlphaFoldDB" id="A0A380JQN9"/>
<accession>A0A380JQN9</accession>
<proteinExistence type="predicted"/>
<evidence type="ECO:0000256" key="1">
    <source>
        <dbReference type="SAM" id="Phobius"/>
    </source>
</evidence>
<protein>
    <recommendedName>
        <fullName evidence="2">SMODS and SLOG-associating 2TM effector domain-containing protein</fullName>
    </recommendedName>
</protein>
<reference evidence="3 4" key="1">
    <citation type="submission" date="2018-06" db="EMBL/GenBank/DDBJ databases">
        <authorList>
            <consortium name="Pathogen Informatics"/>
            <person name="Doyle S."/>
        </authorList>
    </citation>
    <scope>NUCLEOTIDE SEQUENCE [LARGE SCALE GENOMIC DNA]</scope>
    <source>
        <strain evidence="3 4">NCTC12092</strain>
    </source>
</reference>
<feature type="domain" description="SMODS and SLOG-associating 2TM effector" evidence="2">
    <location>
        <begin position="13"/>
        <end position="175"/>
    </location>
</feature>
<dbReference type="InterPro" id="IPR040811">
    <property type="entry name" value="SLATT_4"/>
</dbReference>
<keyword evidence="1" id="KW-0472">Membrane</keyword>
<name>A0A380JQN9_9STRE</name>
<gene>
    <name evidence="3" type="ORF">NCTC12092_01004</name>
</gene>
<evidence type="ECO:0000313" key="4">
    <source>
        <dbReference type="Proteomes" id="UP000254461"/>
    </source>
</evidence>
<dbReference type="Proteomes" id="UP000254461">
    <property type="component" value="Unassembled WGS sequence"/>
</dbReference>